<protein>
    <submittedName>
        <fullName evidence="3">HEAT repeat</fullName>
    </submittedName>
</protein>
<organism evidence="3 4">
    <name type="scientific">Tangfeifania diversioriginum</name>
    <dbReference type="NCBI Taxonomy" id="1168035"/>
    <lineage>
        <taxon>Bacteria</taxon>
        <taxon>Pseudomonadati</taxon>
        <taxon>Bacteroidota</taxon>
        <taxon>Bacteroidia</taxon>
        <taxon>Marinilabiliales</taxon>
        <taxon>Prolixibacteraceae</taxon>
        <taxon>Tangfeifania</taxon>
    </lineage>
</organism>
<dbReference type="SUPFAM" id="SSF48371">
    <property type="entry name" value="ARM repeat"/>
    <property type="match status" value="1"/>
</dbReference>
<dbReference type="PANTHER" id="PTHR12697">
    <property type="entry name" value="PBS LYASE HEAT-LIKE PROTEIN"/>
    <property type="match status" value="1"/>
</dbReference>
<keyword evidence="4" id="KW-1185">Reference proteome</keyword>
<dbReference type="InterPro" id="IPR016024">
    <property type="entry name" value="ARM-type_fold"/>
</dbReference>
<dbReference type="Pfam" id="PF06439">
    <property type="entry name" value="3keto-disac_hyd"/>
    <property type="match status" value="2"/>
</dbReference>
<proteinExistence type="predicted"/>
<dbReference type="Gene3D" id="1.25.10.10">
    <property type="entry name" value="Leucine-rich Repeat Variant"/>
    <property type="match status" value="3"/>
</dbReference>
<dbReference type="InterPro" id="IPR010496">
    <property type="entry name" value="AL/BT2_dom"/>
</dbReference>
<evidence type="ECO:0000256" key="1">
    <source>
        <dbReference type="SAM" id="SignalP"/>
    </source>
</evidence>
<dbReference type="SMART" id="SM00567">
    <property type="entry name" value="EZ_HEAT"/>
    <property type="match status" value="6"/>
</dbReference>
<feature type="domain" description="3-keto-alpha-glucoside-1,2-lyase/3-keto-2-hydroxy-glucal hydratase" evidence="2">
    <location>
        <begin position="727"/>
        <end position="925"/>
    </location>
</feature>
<dbReference type="GO" id="GO:0016787">
    <property type="term" value="F:hydrolase activity"/>
    <property type="evidence" value="ECO:0007669"/>
    <property type="project" value="InterPro"/>
</dbReference>
<dbReference type="Gene3D" id="2.60.120.560">
    <property type="entry name" value="Exo-inulinase, domain 1"/>
    <property type="match status" value="2"/>
</dbReference>
<name>A0A1M6PR47_9BACT</name>
<dbReference type="OrthoDB" id="9806233at2"/>
<dbReference type="STRING" id="1168035.SAMN05444280_1691"/>
<dbReference type="PANTHER" id="PTHR12697:SF38">
    <property type="entry name" value="PBS LYASE HEAT DOMAIN PROTEIN REPEAT-CONTAINING PROTEIN"/>
    <property type="match status" value="1"/>
</dbReference>
<dbReference type="GO" id="GO:0016491">
    <property type="term" value="F:oxidoreductase activity"/>
    <property type="evidence" value="ECO:0007669"/>
    <property type="project" value="TreeGrafter"/>
</dbReference>
<evidence type="ECO:0000313" key="4">
    <source>
        <dbReference type="Proteomes" id="UP000184050"/>
    </source>
</evidence>
<dbReference type="EMBL" id="FQZE01000069">
    <property type="protein sequence ID" value="SHK10338.1"/>
    <property type="molecule type" value="Genomic_DNA"/>
</dbReference>
<evidence type="ECO:0000313" key="3">
    <source>
        <dbReference type="EMBL" id="SHK10338.1"/>
    </source>
</evidence>
<evidence type="ECO:0000259" key="2">
    <source>
        <dbReference type="Pfam" id="PF06439"/>
    </source>
</evidence>
<dbReference type="Pfam" id="PF13646">
    <property type="entry name" value="HEAT_2"/>
    <property type="match status" value="2"/>
</dbReference>
<dbReference type="InterPro" id="IPR004155">
    <property type="entry name" value="PBS_lyase_HEAT"/>
</dbReference>
<dbReference type="Proteomes" id="UP000184050">
    <property type="component" value="Unassembled WGS sequence"/>
</dbReference>
<dbReference type="AlphaFoldDB" id="A0A1M6PR47"/>
<dbReference type="InterPro" id="IPR011989">
    <property type="entry name" value="ARM-like"/>
</dbReference>
<gene>
    <name evidence="3" type="ORF">SAMN05444280_1691</name>
</gene>
<sequence length="1133" mass="124952">MNKKIFQYTAILIFALFSAGSFAQDNRTLDTKVADILAQMPTDDFTHRDRVMKEAIELGPQGFAKFTQQLTPAGEGDDTAVRFVLNSVARYTSEFGLEKQRSLVENALLNAIKQQTNNEVITFLINQLNLVGGEKSVGALQVYLADENLAEPATQALLSIGNKEAAMALLSGLSKADENTEATLVRALGQLKCKTALPEITRLADTENPELRKVSLEALAAIGHPDSYKLMLNAAKDVDFNYEPTHAAEAFLNYACSLAENNELKLSEKALKAVFKANSADNKLHNYSKALAIYTNHFGYEAMPLLLDAVDNSNKAFRYSALNLAENLGGIAATRQWVEKAKSTNPEVKAEIISMLGRKGDPFAIDFVKSNLESPSAFVRKESITALVQLQGKDASSLLIGHLEKGNDLEATQTALLQLLDKKHLAPVAAQLDETSGATKAAFIDLIAAKSGNAYFNEIFTLTHSRNNEEKEAAVQALKHISTEKNLDELIQLLLSVDGDKEVEQVQLAVVAAARGVESEKTGNGKLLQALKTTDKKERIIAILPEIGGEVALQNVVDYFGNSSGALKETAFEALASWKDYSAADALYEVAQNSTGEYRAKAFSNFTRMVRNANLPDDQKLLQYRKIMPFATSANDKQLVINAIGNLKTFLSMVYLENFLDDSELQQTAARAIMRIALPDNNGQNGFAGENVRELLKRVTSILKGEESDYDIININNYLQEMPDEKGFVSMFNGKNLDGWQGMIAGGNPIKIAEMSEEERAKAQQEANKKMIENWRVEDGKIVFSGHGGNLVSEKIYSDFELIVDWRITKEGDSGIYLRGTPQVQIWDTSRVEVGAQVGSGGLYNNNSDNIRNPLKVADNPIGEWNTFRITMIGENVTVYLNGKLVVDNVRMDNYWDRSIPIFEEGTIELQAHGNELAFRDIYVKEINTDEIGLTETEKTNGFVSLFNGMNLDGWQGNKTDYYAENGQLVVNPKRGGHGNLYTEKEYSDFVFRFEFQLTPGANNGLGIRAPLEGDAAYVGMELQILDNTASIYANLHEYQYHGSVYGVIPAKRGFQNPVGEWNTQEVIVKGSDIKITLNGEVILEGNIDEASKNGTLDGKSHPGLDREKGYIGFLGHGSPLKFRNIRIKDLSE</sequence>
<feature type="signal peptide" evidence="1">
    <location>
        <begin position="1"/>
        <end position="23"/>
    </location>
</feature>
<feature type="domain" description="3-keto-alpha-glucoside-1,2-lyase/3-keto-2-hydroxy-glucal hydratase" evidence="2">
    <location>
        <begin position="942"/>
        <end position="1129"/>
    </location>
</feature>
<accession>A0A1M6PR47</accession>
<keyword evidence="1" id="KW-0732">Signal</keyword>
<feature type="chain" id="PRO_5012951900" evidence="1">
    <location>
        <begin position="24"/>
        <end position="1133"/>
    </location>
</feature>
<dbReference type="RefSeq" id="WP_073174158.1">
    <property type="nucleotide sequence ID" value="NZ_FQZE01000069.1"/>
</dbReference>
<reference evidence="3 4" key="1">
    <citation type="submission" date="2016-11" db="EMBL/GenBank/DDBJ databases">
        <authorList>
            <person name="Jaros S."/>
            <person name="Januszkiewicz K."/>
            <person name="Wedrychowicz H."/>
        </authorList>
    </citation>
    <scope>NUCLEOTIDE SEQUENCE [LARGE SCALE GENOMIC DNA]</scope>
    <source>
        <strain evidence="3 4">DSM 27063</strain>
    </source>
</reference>